<organism evidence="10 11">
    <name type="scientific">Aquamicrobium terrae</name>
    <dbReference type="NCBI Taxonomy" id="1324945"/>
    <lineage>
        <taxon>Bacteria</taxon>
        <taxon>Pseudomonadati</taxon>
        <taxon>Pseudomonadota</taxon>
        <taxon>Alphaproteobacteria</taxon>
        <taxon>Hyphomicrobiales</taxon>
        <taxon>Phyllobacteriaceae</taxon>
        <taxon>Aquamicrobium</taxon>
    </lineage>
</organism>
<dbReference type="PANTHER" id="PTHR42929">
    <property type="entry name" value="INNER MEMBRANE ABC TRANSPORTER PERMEASE PROTEIN YDCU-RELATED-RELATED"/>
    <property type="match status" value="1"/>
</dbReference>
<accession>A0ABV2N034</accession>
<reference evidence="10 11" key="1">
    <citation type="submission" date="2024-06" db="EMBL/GenBank/DDBJ databases">
        <title>Genomic Encyclopedia of Type Strains, Phase IV (KMG-IV): sequencing the most valuable type-strain genomes for metagenomic binning, comparative biology and taxonomic classification.</title>
        <authorList>
            <person name="Goeker M."/>
        </authorList>
    </citation>
    <scope>NUCLEOTIDE SEQUENCE [LARGE SCALE GENOMIC DNA]</scope>
    <source>
        <strain evidence="10 11">DSM 27865</strain>
    </source>
</reference>
<evidence type="ECO:0000256" key="7">
    <source>
        <dbReference type="ARBA" id="ARBA00023136"/>
    </source>
</evidence>
<evidence type="ECO:0000259" key="9">
    <source>
        <dbReference type="PROSITE" id="PS50928"/>
    </source>
</evidence>
<evidence type="ECO:0000256" key="8">
    <source>
        <dbReference type="RuleBase" id="RU363032"/>
    </source>
</evidence>
<dbReference type="PROSITE" id="PS50928">
    <property type="entry name" value="ABC_TM1"/>
    <property type="match status" value="1"/>
</dbReference>
<feature type="transmembrane region" description="Helical" evidence="8">
    <location>
        <begin position="208"/>
        <end position="230"/>
    </location>
</feature>
<dbReference type="Gene3D" id="1.10.3720.10">
    <property type="entry name" value="MetI-like"/>
    <property type="match status" value="1"/>
</dbReference>
<sequence length="424" mass="46259">MRGSVAASWLQTAGTDASRKNLILRQHRRSRRQAQLRALALVAPLCIFLAVMFAWPLATMLTRAVSNDEFGAVLYRTSASLADWDGKETPPEETYADLAADLKQAGEEQKLGQVTSALNFDWTGARPLIMRTARQLSSEPENGWKEKLIEIAPDWGNPDLWALIKRLSQPYTSRHFLAALDLQQAADGSIHGVDANKAIYVTLFWRTLWVSAAVAGLCLLLGYPVAALLARLPLKTSNLLMMLVLLPFWTSLLVRTTSWIVLLQGNGVVNDLLVWLGIVGEGGRLSLIFNVTGTLIAMTHVLLPFMILPLYSVMKAIPPSYVRAALSLGASPVTAFRRVYLPQTIPGVLAGTLLVFVLAVGYYITPALVGGQSGQLISNVIAYHMQQSLNWGLAAALGSILLVGVLLVYWLFNRLTGGQGLRMG</sequence>
<evidence type="ECO:0000313" key="10">
    <source>
        <dbReference type="EMBL" id="MET3791472.1"/>
    </source>
</evidence>
<protein>
    <submittedName>
        <fullName evidence="10">Spermidine/putrescine transport system permease protein</fullName>
    </submittedName>
</protein>
<keyword evidence="5 8" id="KW-0812">Transmembrane</keyword>
<evidence type="ECO:0000256" key="6">
    <source>
        <dbReference type="ARBA" id="ARBA00022989"/>
    </source>
</evidence>
<evidence type="ECO:0000256" key="4">
    <source>
        <dbReference type="ARBA" id="ARBA00022475"/>
    </source>
</evidence>
<dbReference type="PANTHER" id="PTHR42929:SF5">
    <property type="entry name" value="ABC TRANSPORTER PERMEASE PROTEIN"/>
    <property type="match status" value="1"/>
</dbReference>
<comment type="subcellular location">
    <subcellularLocation>
        <location evidence="1 8">Cell membrane</location>
        <topology evidence="1 8">Multi-pass membrane protein</topology>
    </subcellularLocation>
</comment>
<keyword evidence="3 8" id="KW-0813">Transport</keyword>
<gene>
    <name evidence="10" type="ORF">ABID37_001680</name>
</gene>
<comment type="similarity">
    <text evidence="2">Belongs to the binding-protein-dependent transport system permease family. CysTW subfamily.</text>
</comment>
<feature type="transmembrane region" description="Helical" evidence="8">
    <location>
        <begin position="347"/>
        <end position="369"/>
    </location>
</feature>
<dbReference type="InterPro" id="IPR000515">
    <property type="entry name" value="MetI-like"/>
</dbReference>
<evidence type="ECO:0000256" key="1">
    <source>
        <dbReference type="ARBA" id="ARBA00004651"/>
    </source>
</evidence>
<keyword evidence="11" id="KW-1185">Reference proteome</keyword>
<keyword evidence="4" id="KW-1003">Cell membrane</keyword>
<dbReference type="Proteomes" id="UP001549076">
    <property type="component" value="Unassembled WGS sequence"/>
</dbReference>
<dbReference type="InterPro" id="IPR035906">
    <property type="entry name" value="MetI-like_sf"/>
</dbReference>
<dbReference type="EMBL" id="JBEPML010000004">
    <property type="protein sequence ID" value="MET3791472.1"/>
    <property type="molecule type" value="Genomic_DNA"/>
</dbReference>
<feature type="transmembrane region" description="Helical" evidence="8">
    <location>
        <begin position="38"/>
        <end position="58"/>
    </location>
</feature>
<evidence type="ECO:0000256" key="2">
    <source>
        <dbReference type="ARBA" id="ARBA00007069"/>
    </source>
</evidence>
<dbReference type="SUPFAM" id="SSF161098">
    <property type="entry name" value="MetI-like"/>
    <property type="match status" value="1"/>
</dbReference>
<feature type="domain" description="ABC transmembrane type-1" evidence="9">
    <location>
        <begin position="204"/>
        <end position="412"/>
    </location>
</feature>
<name>A0ABV2N034_9HYPH</name>
<dbReference type="CDD" id="cd06261">
    <property type="entry name" value="TM_PBP2"/>
    <property type="match status" value="1"/>
</dbReference>
<comment type="caution">
    <text evidence="10">The sequence shown here is derived from an EMBL/GenBank/DDBJ whole genome shotgun (WGS) entry which is preliminary data.</text>
</comment>
<evidence type="ECO:0000256" key="5">
    <source>
        <dbReference type="ARBA" id="ARBA00022692"/>
    </source>
</evidence>
<dbReference type="Pfam" id="PF00528">
    <property type="entry name" value="BPD_transp_1"/>
    <property type="match status" value="1"/>
</dbReference>
<keyword evidence="7 8" id="KW-0472">Membrane</keyword>
<feature type="transmembrane region" description="Helical" evidence="8">
    <location>
        <begin position="242"/>
        <end position="265"/>
    </location>
</feature>
<feature type="transmembrane region" description="Helical" evidence="8">
    <location>
        <begin position="285"/>
        <end position="311"/>
    </location>
</feature>
<keyword evidence="6 8" id="KW-1133">Transmembrane helix</keyword>
<evidence type="ECO:0000313" key="11">
    <source>
        <dbReference type="Proteomes" id="UP001549076"/>
    </source>
</evidence>
<evidence type="ECO:0000256" key="3">
    <source>
        <dbReference type="ARBA" id="ARBA00022448"/>
    </source>
</evidence>
<feature type="transmembrane region" description="Helical" evidence="8">
    <location>
        <begin position="389"/>
        <end position="412"/>
    </location>
</feature>
<proteinExistence type="inferred from homology"/>